<dbReference type="SUPFAM" id="SSF54637">
    <property type="entry name" value="Thioesterase/thiol ester dehydrase-isomerase"/>
    <property type="match status" value="1"/>
</dbReference>
<dbReference type="EMBL" id="CP137640">
    <property type="protein sequence ID" value="WVX83460.1"/>
    <property type="molecule type" value="Genomic_DNA"/>
</dbReference>
<accession>A0ABZ2CID6</accession>
<dbReference type="Proteomes" id="UP001357223">
    <property type="component" value="Chromosome"/>
</dbReference>
<dbReference type="GO" id="GO:0016787">
    <property type="term" value="F:hydrolase activity"/>
    <property type="evidence" value="ECO:0007669"/>
    <property type="project" value="UniProtKB-KW"/>
</dbReference>
<dbReference type="PIRSF" id="PIRSF003230">
    <property type="entry name" value="YbgC"/>
    <property type="match status" value="1"/>
</dbReference>
<evidence type="ECO:0000313" key="4">
    <source>
        <dbReference type="Proteomes" id="UP001357223"/>
    </source>
</evidence>
<reference evidence="3 4" key="1">
    <citation type="submission" date="2023-10" db="EMBL/GenBank/DDBJ databases">
        <title>Niallia locisalis sp.nov. isolated from a salt pond sample.</title>
        <authorList>
            <person name="Li X.-J."/>
            <person name="Dong L."/>
        </authorList>
    </citation>
    <scope>NUCLEOTIDE SEQUENCE [LARGE SCALE GENOMIC DNA]</scope>
    <source>
        <strain evidence="3 4">DSM 29761</strain>
    </source>
</reference>
<dbReference type="EC" id="3.1.2.-" evidence="3"/>
<comment type="similarity">
    <text evidence="1">Belongs to the 4-hydroxybenzoyl-CoA thioesterase family.</text>
</comment>
<dbReference type="NCBIfam" id="TIGR00051">
    <property type="entry name" value="YbgC/FadM family acyl-CoA thioesterase"/>
    <property type="match status" value="1"/>
</dbReference>
<protein>
    <submittedName>
        <fullName evidence="3">Thioesterase family protein</fullName>
        <ecNumber evidence="3">3.1.2.-</ecNumber>
    </submittedName>
</protein>
<keyword evidence="2 3" id="KW-0378">Hydrolase</keyword>
<keyword evidence="4" id="KW-1185">Reference proteome</keyword>
<dbReference type="RefSeq" id="WP_338452344.1">
    <property type="nucleotide sequence ID" value="NZ_CP137640.1"/>
</dbReference>
<dbReference type="InterPro" id="IPR029069">
    <property type="entry name" value="HotDog_dom_sf"/>
</dbReference>
<organism evidence="3 4">
    <name type="scientific">Niallia oryzisoli</name>
    <dbReference type="NCBI Taxonomy" id="1737571"/>
    <lineage>
        <taxon>Bacteria</taxon>
        <taxon>Bacillati</taxon>
        <taxon>Bacillota</taxon>
        <taxon>Bacilli</taxon>
        <taxon>Bacillales</taxon>
        <taxon>Bacillaceae</taxon>
        <taxon>Niallia</taxon>
    </lineage>
</organism>
<dbReference type="Gene3D" id="3.10.129.10">
    <property type="entry name" value="Hotdog Thioesterase"/>
    <property type="match status" value="1"/>
</dbReference>
<name>A0ABZ2CID6_9BACI</name>
<evidence type="ECO:0000256" key="1">
    <source>
        <dbReference type="ARBA" id="ARBA00005953"/>
    </source>
</evidence>
<dbReference type="Pfam" id="PF13279">
    <property type="entry name" value="4HBT_2"/>
    <property type="match status" value="1"/>
</dbReference>
<proteinExistence type="inferred from homology"/>
<sequence length="138" mass="16169">MFISTKEIQLLYADTDMMGVIYHANYLKWFELGRTQLIEDLGFSYVGMEEAGYFAPVYDVNCTYKKAIRYGERAFVHTWVELNDGLKTVYGYSIVNGNDEVCAEGKTTHIVVKKDNFRPVQFKKAFPEWFKKYEEVKK</sequence>
<dbReference type="InterPro" id="IPR050563">
    <property type="entry name" value="4-hydroxybenzoyl-CoA_TE"/>
</dbReference>
<dbReference type="PANTHER" id="PTHR31793:SF27">
    <property type="entry name" value="NOVEL THIOESTERASE SUPERFAMILY DOMAIN AND SAPOSIN A-TYPE DOMAIN CONTAINING PROTEIN (0610012H03RIK)"/>
    <property type="match status" value="1"/>
</dbReference>
<dbReference type="InterPro" id="IPR006684">
    <property type="entry name" value="YbgC/YbaW"/>
</dbReference>
<evidence type="ECO:0000256" key="2">
    <source>
        <dbReference type="ARBA" id="ARBA00022801"/>
    </source>
</evidence>
<dbReference type="PANTHER" id="PTHR31793">
    <property type="entry name" value="4-HYDROXYBENZOYL-COA THIOESTERASE FAMILY MEMBER"/>
    <property type="match status" value="1"/>
</dbReference>
<evidence type="ECO:0000313" key="3">
    <source>
        <dbReference type="EMBL" id="WVX83460.1"/>
    </source>
</evidence>
<dbReference type="CDD" id="cd00586">
    <property type="entry name" value="4HBT"/>
    <property type="match status" value="1"/>
</dbReference>
<gene>
    <name evidence="3" type="ORF">R4Z09_10930</name>
</gene>